<evidence type="ECO:0000313" key="4">
    <source>
        <dbReference type="Proteomes" id="UP000177372"/>
    </source>
</evidence>
<feature type="transmembrane region" description="Helical" evidence="1">
    <location>
        <begin position="14"/>
        <end position="36"/>
    </location>
</feature>
<keyword evidence="1" id="KW-0812">Transmembrane</keyword>
<feature type="domain" description="Beta-lactamase class A catalytic" evidence="2">
    <location>
        <begin position="100"/>
        <end position="311"/>
    </location>
</feature>
<reference evidence="3 4" key="1">
    <citation type="journal article" date="2016" name="Nat. Commun.">
        <title>Thousands of microbial genomes shed light on interconnected biogeochemical processes in an aquifer system.</title>
        <authorList>
            <person name="Anantharaman K."/>
            <person name="Brown C.T."/>
            <person name="Hug L.A."/>
            <person name="Sharon I."/>
            <person name="Castelle C.J."/>
            <person name="Probst A.J."/>
            <person name="Thomas B.C."/>
            <person name="Singh A."/>
            <person name="Wilkins M.J."/>
            <person name="Karaoz U."/>
            <person name="Brodie E.L."/>
            <person name="Williams K.H."/>
            <person name="Hubbard S.S."/>
            <person name="Banfield J.F."/>
        </authorList>
    </citation>
    <scope>NUCLEOTIDE SEQUENCE [LARGE SCALE GENOMIC DNA]</scope>
</reference>
<evidence type="ECO:0000259" key="2">
    <source>
        <dbReference type="Pfam" id="PF13354"/>
    </source>
</evidence>
<evidence type="ECO:0000313" key="3">
    <source>
        <dbReference type="EMBL" id="OGG79231.1"/>
    </source>
</evidence>
<protein>
    <recommendedName>
        <fullName evidence="2">Beta-lactamase class A catalytic domain-containing protein</fullName>
    </recommendedName>
</protein>
<organism evidence="3 4">
    <name type="scientific">Candidatus Kaiserbacteria bacterium RIFCSPLOWO2_01_FULL_54_13</name>
    <dbReference type="NCBI Taxonomy" id="1798512"/>
    <lineage>
        <taxon>Bacteria</taxon>
        <taxon>Candidatus Kaiseribacteriota</taxon>
    </lineage>
</organism>
<dbReference type="Gene3D" id="3.40.710.10">
    <property type="entry name" value="DD-peptidase/beta-lactamase superfamily"/>
    <property type="match status" value="1"/>
</dbReference>
<accession>A0A1F6F040</accession>
<dbReference type="GO" id="GO:0030655">
    <property type="term" value="P:beta-lactam antibiotic catabolic process"/>
    <property type="evidence" value="ECO:0007669"/>
    <property type="project" value="InterPro"/>
</dbReference>
<name>A0A1F6F040_9BACT</name>
<dbReference type="STRING" id="1798512.A3A39_01325"/>
<keyword evidence="1" id="KW-0472">Membrane</keyword>
<keyword evidence="1" id="KW-1133">Transmembrane helix</keyword>
<evidence type="ECO:0000256" key="1">
    <source>
        <dbReference type="SAM" id="Phobius"/>
    </source>
</evidence>
<dbReference type="InterPro" id="IPR000871">
    <property type="entry name" value="Beta-lactam_class-A"/>
</dbReference>
<dbReference type="PANTHER" id="PTHR35333:SF3">
    <property type="entry name" value="BETA-LACTAMASE-TYPE TRANSPEPTIDASE FOLD CONTAINING PROTEIN"/>
    <property type="match status" value="1"/>
</dbReference>
<proteinExistence type="predicted"/>
<dbReference type="InterPro" id="IPR045155">
    <property type="entry name" value="Beta-lactam_cat"/>
</dbReference>
<dbReference type="SUPFAM" id="SSF56601">
    <property type="entry name" value="beta-lactamase/transpeptidase-like"/>
    <property type="match status" value="1"/>
</dbReference>
<dbReference type="InterPro" id="IPR012338">
    <property type="entry name" value="Beta-lactam/transpept-like"/>
</dbReference>
<dbReference type="Proteomes" id="UP000177372">
    <property type="component" value="Unassembled WGS sequence"/>
</dbReference>
<comment type="caution">
    <text evidence="3">The sequence shown here is derived from an EMBL/GenBank/DDBJ whole genome shotgun (WGS) entry which is preliminary data.</text>
</comment>
<dbReference type="GO" id="GO:0008800">
    <property type="term" value="F:beta-lactamase activity"/>
    <property type="evidence" value="ECO:0007669"/>
    <property type="project" value="InterPro"/>
</dbReference>
<dbReference type="PANTHER" id="PTHR35333">
    <property type="entry name" value="BETA-LACTAMASE"/>
    <property type="match status" value="1"/>
</dbReference>
<gene>
    <name evidence="3" type="ORF">A3A39_01325</name>
</gene>
<sequence>MQVFIKKRLRGRQVLLYVAMLGLGAALGYGVAFAQMSLRERAFVSSFHPLRADDSLPLVHPLLAYETPQATTLPEYAALKREVEDLVNEKLRDGTTESISVYYRNVESSRWIGVNEDTVYYPASLLKVPLMIAYFKAEESDPSLFSRRIVYKSISGGADFEAPSELISGRSYSVKELIERMIVDSDNGATFTLFDRIDPDLLAGVYRRLGITDPGDDSSTYQIPTTMYALFFRTLYNGTYLTPSASERALETLARATYQEGLAAGVPAGTVVAHKFGEHVVAEDGVPKSEELHDCGIIYKPGHPYFLCVMTRAKTREAAVSVISAVSKLVYESESNE</sequence>
<dbReference type="Pfam" id="PF13354">
    <property type="entry name" value="Beta-lactamase2"/>
    <property type="match status" value="1"/>
</dbReference>
<dbReference type="EMBL" id="MFLZ01000037">
    <property type="protein sequence ID" value="OGG79231.1"/>
    <property type="molecule type" value="Genomic_DNA"/>
</dbReference>
<dbReference type="GO" id="GO:0046677">
    <property type="term" value="P:response to antibiotic"/>
    <property type="evidence" value="ECO:0007669"/>
    <property type="project" value="InterPro"/>
</dbReference>
<dbReference type="AlphaFoldDB" id="A0A1F6F040"/>